<dbReference type="GO" id="GO:0003682">
    <property type="term" value="F:chromatin binding"/>
    <property type="evidence" value="ECO:0007669"/>
    <property type="project" value="TreeGrafter"/>
</dbReference>
<dbReference type="SUPFAM" id="SSF90209">
    <property type="entry name" value="Ran binding protein zinc finger-like"/>
    <property type="match status" value="1"/>
</dbReference>
<evidence type="ECO:0000256" key="6">
    <source>
        <dbReference type="ARBA" id="ARBA00022771"/>
    </source>
</evidence>
<evidence type="ECO:0000256" key="10">
    <source>
        <dbReference type="ARBA" id="ARBA00023306"/>
    </source>
</evidence>
<proteinExistence type="inferred from homology"/>
<keyword evidence="15" id="KW-1185">Reference proteome</keyword>
<name>A0A6G0X109_9STRA</name>
<dbReference type="GO" id="GO:0003689">
    <property type="term" value="F:DNA clamp loader activity"/>
    <property type="evidence" value="ECO:0007669"/>
    <property type="project" value="TreeGrafter"/>
</dbReference>
<dbReference type="GO" id="GO:0005524">
    <property type="term" value="F:ATP binding"/>
    <property type="evidence" value="ECO:0007669"/>
    <property type="project" value="UniProtKB-KW"/>
</dbReference>
<dbReference type="GO" id="GO:0005634">
    <property type="term" value="C:nucleus"/>
    <property type="evidence" value="ECO:0007669"/>
    <property type="project" value="UniProtKB-SubCell"/>
</dbReference>
<reference evidence="14 15" key="1">
    <citation type="submission" date="2019-07" db="EMBL/GenBank/DDBJ databases">
        <title>Genomics analysis of Aphanomyces spp. identifies a new class of oomycete effector associated with host adaptation.</title>
        <authorList>
            <person name="Gaulin E."/>
        </authorList>
    </citation>
    <scope>NUCLEOTIDE SEQUENCE [LARGE SCALE GENOMIC DNA]</scope>
    <source>
        <strain evidence="14 15">ATCC 201684</strain>
    </source>
</reference>
<keyword evidence="8" id="KW-0067">ATP-binding</keyword>
<evidence type="ECO:0000259" key="13">
    <source>
        <dbReference type="PROSITE" id="PS50199"/>
    </source>
</evidence>
<dbReference type="SMART" id="SM00547">
    <property type="entry name" value="ZnF_RBZ"/>
    <property type="match status" value="2"/>
</dbReference>
<dbReference type="SMART" id="SM00382">
    <property type="entry name" value="AAA"/>
    <property type="match status" value="1"/>
</dbReference>
<feature type="compositionally biased region" description="Polar residues" evidence="12">
    <location>
        <begin position="157"/>
        <end position="171"/>
    </location>
</feature>
<protein>
    <recommendedName>
        <fullName evidence="13">RanBP2-type domain-containing protein</fullName>
    </recommendedName>
</protein>
<feature type="domain" description="RanBP2-type" evidence="13">
    <location>
        <begin position="97"/>
        <end position="129"/>
    </location>
</feature>
<dbReference type="Pfam" id="PF03215">
    <property type="entry name" value="Rad17"/>
    <property type="match status" value="1"/>
</dbReference>
<dbReference type="GO" id="GO:0008270">
    <property type="term" value="F:zinc ion binding"/>
    <property type="evidence" value="ECO:0007669"/>
    <property type="project" value="UniProtKB-KW"/>
</dbReference>
<feature type="compositionally biased region" description="Acidic residues" evidence="12">
    <location>
        <begin position="567"/>
        <end position="576"/>
    </location>
</feature>
<feature type="region of interest" description="Disordered" evidence="12">
    <location>
        <begin position="553"/>
        <end position="576"/>
    </location>
</feature>
<dbReference type="EMBL" id="VJMJ01000122">
    <property type="protein sequence ID" value="KAF0733466.1"/>
    <property type="molecule type" value="Genomic_DNA"/>
</dbReference>
<dbReference type="GO" id="GO:0000077">
    <property type="term" value="P:DNA damage checkpoint signaling"/>
    <property type="evidence" value="ECO:0007669"/>
    <property type="project" value="TreeGrafter"/>
</dbReference>
<dbReference type="GO" id="GO:0006281">
    <property type="term" value="P:DNA repair"/>
    <property type="evidence" value="ECO:0007669"/>
    <property type="project" value="InterPro"/>
</dbReference>
<evidence type="ECO:0000256" key="2">
    <source>
        <dbReference type="ARBA" id="ARBA00006168"/>
    </source>
</evidence>
<dbReference type="VEuPathDB" id="FungiDB:AeMF1_012405"/>
<dbReference type="InterPro" id="IPR036443">
    <property type="entry name" value="Znf_RanBP2_sf"/>
</dbReference>
<dbReference type="Proteomes" id="UP000481153">
    <property type="component" value="Unassembled WGS sequence"/>
</dbReference>
<keyword evidence="10" id="KW-0131">Cell cycle</keyword>
<feature type="compositionally biased region" description="Basic residues" evidence="12">
    <location>
        <begin position="21"/>
        <end position="33"/>
    </location>
</feature>
<feature type="region of interest" description="Disordered" evidence="12">
    <location>
        <begin position="1"/>
        <end position="41"/>
    </location>
</feature>
<evidence type="ECO:0000256" key="8">
    <source>
        <dbReference type="ARBA" id="ARBA00022840"/>
    </source>
</evidence>
<feature type="region of interest" description="Disordered" evidence="12">
    <location>
        <begin position="132"/>
        <end position="171"/>
    </location>
</feature>
<comment type="similarity">
    <text evidence="2">Belongs to the rad17/RAD24 family.</text>
</comment>
<accession>A0A6G0X109</accession>
<feature type="compositionally biased region" description="Basic and acidic residues" evidence="12">
    <location>
        <begin position="132"/>
        <end position="143"/>
    </location>
</feature>
<dbReference type="AlphaFoldDB" id="A0A6G0X109"/>
<evidence type="ECO:0000256" key="12">
    <source>
        <dbReference type="SAM" id="MobiDB-lite"/>
    </source>
</evidence>
<dbReference type="Gene3D" id="2.30.30.380">
    <property type="entry name" value="Zn-finger domain of Sec23/24"/>
    <property type="match status" value="1"/>
</dbReference>
<dbReference type="PANTHER" id="PTHR12172">
    <property type="entry name" value="CELL CYCLE CHECKPOINT PROTEIN RAD17"/>
    <property type="match status" value="1"/>
</dbReference>
<dbReference type="SUPFAM" id="SSF52540">
    <property type="entry name" value="P-loop containing nucleoside triphosphate hydrolases"/>
    <property type="match status" value="1"/>
</dbReference>
<evidence type="ECO:0000313" key="14">
    <source>
        <dbReference type="EMBL" id="KAF0733466.1"/>
    </source>
</evidence>
<dbReference type="InterPro" id="IPR004582">
    <property type="entry name" value="Checkpoint_prot_Rad17_Rad24"/>
</dbReference>
<dbReference type="PANTHER" id="PTHR12172:SF0">
    <property type="entry name" value="CELL CYCLE CHECKPOINT PROTEIN RAD17"/>
    <property type="match status" value="1"/>
</dbReference>
<keyword evidence="6 11" id="KW-0863">Zinc-finger</keyword>
<keyword evidence="5" id="KW-0227">DNA damage</keyword>
<dbReference type="GO" id="GO:0033314">
    <property type="term" value="P:mitotic DNA replication checkpoint signaling"/>
    <property type="evidence" value="ECO:0007669"/>
    <property type="project" value="TreeGrafter"/>
</dbReference>
<evidence type="ECO:0000256" key="4">
    <source>
        <dbReference type="ARBA" id="ARBA00022741"/>
    </source>
</evidence>
<feature type="region of interest" description="Disordered" evidence="12">
    <location>
        <begin position="70"/>
        <end position="98"/>
    </location>
</feature>
<keyword evidence="4" id="KW-0547">Nucleotide-binding</keyword>
<dbReference type="InterPro" id="IPR047854">
    <property type="entry name" value="RFC_lid"/>
</dbReference>
<evidence type="ECO:0000256" key="7">
    <source>
        <dbReference type="ARBA" id="ARBA00022833"/>
    </source>
</evidence>
<dbReference type="CDD" id="cd18140">
    <property type="entry name" value="HLD_clamp_RFC"/>
    <property type="match status" value="1"/>
</dbReference>
<comment type="caution">
    <text evidence="14">The sequence shown here is derived from an EMBL/GenBank/DDBJ whole genome shotgun (WGS) entry which is preliminary data.</text>
</comment>
<evidence type="ECO:0000256" key="9">
    <source>
        <dbReference type="ARBA" id="ARBA00023242"/>
    </source>
</evidence>
<dbReference type="Gene3D" id="3.40.50.300">
    <property type="entry name" value="P-loop containing nucleotide triphosphate hydrolases"/>
    <property type="match status" value="1"/>
</dbReference>
<dbReference type="PROSITE" id="PS01358">
    <property type="entry name" value="ZF_RANBP2_1"/>
    <property type="match status" value="2"/>
</dbReference>
<dbReference type="PROSITE" id="PS50199">
    <property type="entry name" value="ZF_RANBP2_2"/>
    <property type="match status" value="2"/>
</dbReference>
<evidence type="ECO:0000256" key="11">
    <source>
        <dbReference type="PROSITE-ProRule" id="PRU00322"/>
    </source>
</evidence>
<keyword evidence="9" id="KW-0539">Nucleus</keyword>
<comment type="subcellular location">
    <subcellularLocation>
        <location evidence="1">Nucleus</location>
    </subcellularLocation>
</comment>
<dbReference type="InterPro" id="IPR003593">
    <property type="entry name" value="AAA+_ATPase"/>
</dbReference>
<feature type="domain" description="RanBP2-type" evidence="13">
    <location>
        <begin position="44"/>
        <end position="73"/>
    </location>
</feature>
<keyword evidence="3" id="KW-0479">Metal-binding</keyword>
<dbReference type="Gene3D" id="1.10.8.60">
    <property type="match status" value="1"/>
</dbReference>
<keyword evidence="7" id="KW-0862">Zinc</keyword>
<evidence type="ECO:0000313" key="15">
    <source>
        <dbReference type="Proteomes" id="UP000481153"/>
    </source>
</evidence>
<sequence>MNQKVDEMLSDTTSDEEYKIQKRKRKRLIHHRNASADEDEPRTEATQWSCLRCTYLNPDKNHRCELCDATRHPPTNAKRTGGDEKQKKRHGKALKQPPGDDCPWTCQTCTYINDKPGFKCCLCDALRSRQEVQRKASRSEKAATETIDSSDDEAMPSQRSSNSQSTGEAVSTSLWNDKYRPNGMVDLCVHPKKSQELSDWFTHHGNRQRILFLCGPPGTGKSTMVRSLASKLGMDVHEWKDNSGVSQHKNGTSAMDDFVAFLERSQRYRSLSFRESNLRSSHLILIEEWPSFQTNHRLEFQQLLQNRLIARDHVAPIVIIYSDVHEGKVTPAMLAKEFSTAVVYSPLVHIIHCNPIAPGMMKKYLAQIAKRERIVLSSQDVSHIVEQSHGDIRHAINTLQFQQKGGSRDPFMSDFHLIGKLLHRKEIADDNPLRQCNMDTARILATVHQNCAGCFTEIEDLGEAMELFSLTDTLLHSVYHDRSNSSYYERSQHIAQAILERTIYVTNIHPAPSAFRPLVRSQFGKFRDDADDGAKKPESSWYKDVRSYERWLKTPGQQHQTTVDHAETEDEIVDSD</sequence>
<evidence type="ECO:0000256" key="5">
    <source>
        <dbReference type="ARBA" id="ARBA00022763"/>
    </source>
</evidence>
<gene>
    <name evidence="14" type="ORF">Ae201684_009709</name>
</gene>
<evidence type="ECO:0000256" key="3">
    <source>
        <dbReference type="ARBA" id="ARBA00022723"/>
    </source>
</evidence>
<organism evidence="14 15">
    <name type="scientific">Aphanomyces euteiches</name>
    <dbReference type="NCBI Taxonomy" id="100861"/>
    <lineage>
        <taxon>Eukaryota</taxon>
        <taxon>Sar</taxon>
        <taxon>Stramenopiles</taxon>
        <taxon>Oomycota</taxon>
        <taxon>Saprolegniomycetes</taxon>
        <taxon>Saprolegniales</taxon>
        <taxon>Verrucalvaceae</taxon>
        <taxon>Aphanomyces</taxon>
    </lineage>
</organism>
<dbReference type="InterPro" id="IPR001876">
    <property type="entry name" value="Znf_RanBP2"/>
</dbReference>
<dbReference type="InterPro" id="IPR027417">
    <property type="entry name" value="P-loop_NTPase"/>
</dbReference>
<evidence type="ECO:0000256" key="1">
    <source>
        <dbReference type="ARBA" id="ARBA00004123"/>
    </source>
</evidence>